<evidence type="ECO:0000313" key="2">
    <source>
        <dbReference type="Proteomes" id="UP000077266"/>
    </source>
</evidence>
<dbReference type="Proteomes" id="UP000077266">
    <property type="component" value="Unassembled WGS sequence"/>
</dbReference>
<accession>A0A166ADM2</accession>
<evidence type="ECO:0000313" key="1">
    <source>
        <dbReference type="EMBL" id="KZV90889.1"/>
    </source>
</evidence>
<sequence>MSELPVELVQEIIESSARMHIRNDVRWVGQSLAVACRAIYSLIAPILLETVYIATAEKVLAFYIFAAEAPACLKHTRRFIVHDQADWPLKIWADNANFRHAFAAQITTFSGRHTVLQTLESPDFHPRTAFIIGKLPRRQSAFSSLTRLCLSNLEVIPGGVILVTLFPELTHLIILSLYRAQLSLFFAMLSSPKLQRVLVLEMYPNRERLIEELRRRQDERIYSLPYRELIPSPSSRIITVADVALRERDGVDVWNSGTCISAPFQN</sequence>
<name>A0A166ADM2_EXIGL</name>
<dbReference type="EMBL" id="KV426038">
    <property type="protein sequence ID" value="KZV90889.1"/>
    <property type="molecule type" value="Genomic_DNA"/>
</dbReference>
<reference evidence="1 2" key="1">
    <citation type="journal article" date="2016" name="Mol. Biol. Evol.">
        <title>Comparative Genomics of Early-Diverging Mushroom-Forming Fungi Provides Insights into the Origins of Lignocellulose Decay Capabilities.</title>
        <authorList>
            <person name="Nagy L.G."/>
            <person name="Riley R."/>
            <person name="Tritt A."/>
            <person name="Adam C."/>
            <person name="Daum C."/>
            <person name="Floudas D."/>
            <person name="Sun H."/>
            <person name="Yadav J.S."/>
            <person name="Pangilinan J."/>
            <person name="Larsson K.H."/>
            <person name="Matsuura K."/>
            <person name="Barry K."/>
            <person name="Labutti K."/>
            <person name="Kuo R."/>
            <person name="Ohm R.A."/>
            <person name="Bhattacharya S.S."/>
            <person name="Shirouzu T."/>
            <person name="Yoshinaga Y."/>
            <person name="Martin F.M."/>
            <person name="Grigoriev I.V."/>
            <person name="Hibbett D.S."/>
        </authorList>
    </citation>
    <scope>NUCLEOTIDE SEQUENCE [LARGE SCALE GENOMIC DNA]</scope>
    <source>
        <strain evidence="1 2">HHB12029</strain>
    </source>
</reference>
<keyword evidence="2" id="KW-1185">Reference proteome</keyword>
<dbReference type="OrthoDB" id="2564148at2759"/>
<dbReference type="AlphaFoldDB" id="A0A166ADM2"/>
<proteinExistence type="predicted"/>
<organism evidence="1 2">
    <name type="scientific">Exidia glandulosa HHB12029</name>
    <dbReference type="NCBI Taxonomy" id="1314781"/>
    <lineage>
        <taxon>Eukaryota</taxon>
        <taxon>Fungi</taxon>
        <taxon>Dikarya</taxon>
        <taxon>Basidiomycota</taxon>
        <taxon>Agaricomycotina</taxon>
        <taxon>Agaricomycetes</taxon>
        <taxon>Auriculariales</taxon>
        <taxon>Exidiaceae</taxon>
        <taxon>Exidia</taxon>
    </lineage>
</organism>
<protein>
    <recommendedName>
        <fullName evidence="3">F-box domain-containing protein</fullName>
    </recommendedName>
</protein>
<evidence type="ECO:0008006" key="3">
    <source>
        <dbReference type="Google" id="ProtNLM"/>
    </source>
</evidence>
<dbReference type="InParanoid" id="A0A166ADM2"/>
<gene>
    <name evidence="1" type="ORF">EXIGLDRAFT_719836</name>
</gene>